<accession>A0A7Y9EAE7</accession>
<feature type="domain" description="DUF1508" evidence="1">
    <location>
        <begin position="12"/>
        <end position="43"/>
    </location>
</feature>
<gene>
    <name evidence="2" type="ORF">BJZ21_000018</name>
    <name evidence="3" type="ORF">BJZ21_004050</name>
</gene>
<dbReference type="EMBL" id="JACCBG010000001">
    <property type="protein sequence ID" value="NYD39935.1"/>
    <property type="molecule type" value="Genomic_DNA"/>
</dbReference>
<dbReference type="Pfam" id="PF07411">
    <property type="entry name" value="DUF1508"/>
    <property type="match status" value="1"/>
</dbReference>
<dbReference type="InterPro" id="IPR010879">
    <property type="entry name" value="DUF1508"/>
</dbReference>
<dbReference type="AlphaFoldDB" id="A0A7Y9EAE7"/>
<reference evidence="3 4" key="1">
    <citation type="submission" date="2020-07" db="EMBL/GenBank/DDBJ databases">
        <title>Sequencing the genomes of 1000 actinobacteria strains.</title>
        <authorList>
            <person name="Klenk H.-P."/>
        </authorList>
    </citation>
    <scope>NUCLEOTIDE SEQUENCE [LARGE SCALE GENOMIC DNA]</scope>
    <source>
        <strain evidence="3 4">DSM 21350</strain>
    </source>
</reference>
<name>A0A7Y9EAE7_9ACTN</name>
<protein>
    <submittedName>
        <fullName evidence="3">Uncharacterized protein YegP (UPF0339 family)</fullName>
    </submittedName>
</protein>
<dbReference type="SUPFAM" id="SSF160113">
    <property type="entry name" value="YegP-like"/>
    <property type="match status" value="1"/>
</dbReference>
<evidence type="ECO:0000259" key="1">
    <source>
        <dbReference type="Pfam" id="PF07411"/>
    </source>
</evidence>
<comment type="caution">
    <text evidence="3">The sequence shown here is derived from an EMBL/GenBank/DDBJ whole genome shotgun (WGS) entry which is preliminary data.</text>
</comment>
<dbReference type="RefSeq" id="WP_179661888.1">
    <property type="nucleotide sequence ID" value="NZ_JACCBG010000001.1"/>
</dbReference>
<evidence type="ECO:0000313" key="3">
    <source>
        <dbReference type="EMBL" id="NYD43967.1"/>
    </source>
</evidence>
<dbReference type="Gene3D" id="3.30.160.160">
    <property type="entry name" value="YegP-like"/>
    <property type="match status" value="1"/>
</dbReference>
<evidence type="ECO:0000313" key="2">
    <source>
        <dbReference type="EMBL" id="NYD39935.1"/>
    </source>
</evidence>
<evidence type="ECO:0000313" key="4">
    <source>
        <dbReference type="Proteomes" id="UP000535511"/>
    </source>
</evidence>
<proteinExistence type="predicted"/>
<sequence>MSDRFEIVHTDAGWHARFRAANGRVVWTTESYSRRRTAASAITTFGKGPLHRTVVPGVYVNGEWVEVRDVDERTEATR</sequence>
<dbReference type="InterPro" id="IPR036913">
    <property type="entry name" value="YegP-like_sf"/>
</dbReference>
<organism evidence="3 4">
    <name type="scientific">Nocardioides panaciterrulae</name>
    <dbReference type="NCBI Taxonomy" id="661492"/>
    <lineage>
        <taxon>Bacteria</taxon>
        <taxon>Bacillati</taxon>
        <taxon>Actinomycetota</taxon>
        <taxon>Actinomycetes</taxon>
        <taxon>Propionibacteriales</taxon>
        <taxon>Nocardioidaceae</taxon>
        <taxon>Nocardioides</taxon>
    </lineage>
</organism>
<dbReference type="Proteomes" id="UP000535511">
    <property type="component" value="Unassembled WGS sequence"/>
</dbReference>
<keyword evidence="4" id="KW-1185">Reference proteome</keyword>
<dbReference type="EMBL" id="JACCBG010000001">
    <property type="protein sequence ID" value="NYD43967.1"/>
    <property type="molecule type" value="Genomic_DNA"/>
</dbReference>